<evidence type="ECO:0000256" key="1">
    <source>
        <dbReference type="ARBA" id="ARBA00004370"/>
    </source>
</evidence>
<accession>A0A3B0VEG0</accession>
<dbReference type="EMBL" id="UOEW01000211">
    <property type="protein sequence ID" value="VAW38713.1"/>
    <property type="molecule type" value="Genomic_DNA"/>
</dbReference>
<feature type="transmembrane region" description="Helical" evidence="5">
    <location>
        <begin position="6"/>
        <end position="25"/>
    </location>
</feature>
<dbReference type="Pfam" id="PF02104">
    <property type="entry name" value="SURF1"/>
    <property type="match status" value="1"/>
</dbReference>
<keyword evidence="2 5" id="KW-0812">Transmembrane</keyword>
<evidence type="ECO:0000256" key="5">
    <source>
        <dbReference type="SAM" id="Phobius"/>
    </source>
</evidence>
<dbReference type="InterPro" id="IPR002994">
    <property type="entry name" value="Surf1/Shy1"/>
</dbReference>
<dbReference type="AlphaFoldDB" id="A0A3B0VEG0"/>
<dbReference type="InterPro" id="IPR045214">
    <property type="entry name" value="Surf1/Surf4"/>
</dbReference>
<dbReference type="PANTHER" id="PTHR23427">
    <property type="entry name" value="SURFEIT LOCUS PROTEIN"/>
    <property type="match status" value="1"/>
</dbReference>
<sequence length="235" mass="26895">MKKPPLIPTIIVSFFVVFMTFLGFWQLNRAEGKTQLLILLADDKITKIQRKAQIKQLPQYANIELRGHFLSSPQLLLDNQINAKKPGYHVFTPFLIDGLNLYIMVNRGWVAKHNLDASSLVPKQQTINIIGKLNKPPQVGMQLGEIELSQGKAQQIITYFDKEKVSAFLHASLCKTLDCLVSNKVLLLGKDQSQGFKRDWKPVVMPVSKHIGYAVQWFTMSLVLIVIFIYWFRKL</sequence>
<dbReference type="PROSITE" id="PS50895">
    <property type="entry name" value="SURF1"/>
    <property type="match status" value="1"/>
</dbReference>
<name>A0A3B0VEG0_9ZZZZ</name>
<evidence type="ECO:0000256" key="2">
    <source>
        <dbReference type="ARBA" id="ARBA00022692"/>
    </source>
</evidence>
<protein>
    <submittedName>
        <fullName evidence="6">Cytochrome oxidase biogenesis protein Surf1, facilitates heme A insertion</fullName>
    </submittedName>
</protein>
<comment type="subcellular location">
    <subcellularLocation>
        <location evidence="1">Membrane</location>
    </subcellularLocation>
</comment>
<dbReference type="PANTHER" id="PTHR23427:SF2">
    <property type="entry name" value="SURFEIT LOCUS PROTEIN 1"/>
    <property type="match status" value="1"/>
</dbReference>
<gene>
    <name evidence="6" type="ORF">MNBD_GAMMA01-772</name>
</gene>
<reference evidence="6" key="1">
    <citation type="submission" date="2018-06" db="EMBL/GenBank/DDBJ databases">
        <authorList>
            <person name="Zhirakovskaya E."/>
        </authorList>
    </citation>
    <scope>NUCLEOTIDE SEQUENCE</scope>
</reference>
<evidence type="ECO:0000256" key="3">
    <source>
        <dbReference type="ARBA" id="ARBA00022989"/>
    </source>
</evidence>
<evidence type="ECO:0000256" key="4">
    <source>
        <dbReference type="ARBA" id="ARBA00023136"/>
    </source>
</evidence>
<evidence type="ECO:0000313" key="6">
    <source>
        <dbReference type="EMBL" id="VAW38713.1"/>
    </source>
</evidence>
<feature type="transmembrane region" description="Helical" evidence="5">
    <location>
        <begin position="211"/>
        <end position="232"/>
    </location>
</feature>
<dbReference type="CDD" id="cd06662">
    <property type="entry name" value="SURF1"/>
    <property type="match status" value="1"/>
</dbReference>
<keyword evidence="4 5" id="KW-0472">Membrane</keyword>
<keyword evidence="3 5" id="KW-1133">Transmembrane helix</keyword>
<proteinExistence type="predicted"/>
<dbReference type="GO" id="GO:0016020">
    <property type="term" value="C:membrane"/>
    <property type="evidence" value="ECO:0007669"/>
    <property type="project" value="UniProtKB-SubCell"/>
</dbReference>
<organism evidence="6">
    <name type="scientific">hydrothermal vent metagenome</name>
    <dbReference type="NCBI Taxonomy" id="652676"/>
    <lineage>
        <taxon>unclassified sequences</taxon>
        <taxon>metagenomes</taxon>
        <taxon>ecological metagenomes</taxon>
    </lineage>
</organism>